<protein>
    <submittedName>
        <fullName evidence="1">Uncharacterized protein</fullName>
    </submittedName>
</protein>
<organism evidence="1 2">
    <name type="scientific">Stephania japonica</name>
    <dbReference type="NCBI Taxonomy" id="461633"/>
    <lineage>
        <taxon>Eukaryota</taxon>
        <taxon>Viridiplantae</taxon>
        <taxon>Streptophyta</taxon>
        <taxon>Embryophyta</taxon>
        <taxon>Tracheophyta</taxon>
        <taxon>Spermatophyta</taxon>
        <taxon>Magnoliopsida</taxon>
        <taxon>Ranunculales</taxon>
        <taxon>Menispermaceae</taxon>
        <taxon>Menispermoideae</taxon>
        <taxon>Cissampelideae</taxon>
        <taxon>Stephania</taxon>
    </lineage>
</organism>
<accession>A0AAP0JQ38</accession>
<dbReference type="Proteomes" id="UP001417504">
    <property type="component" value="Unassembled WGS sequence"/>
</dbReference>
<name>A0AAP0JQ38_9MAGN</name>
<dbReference type="AlphaFoldDB" id="A0AAP0JQ38"/>
<comment type="caution">
    <text evidence="1">The sequence shown here is derived from an EMBL/GenBank/DDBJ whole genome shotgun (WGS) entry which is preliminary data.</text>
</comment>
<keyword evidence="2" id="KW-1185">Reference proteome</keyword>
<gene>
    <name evidence="1" type="ORF">Sjap_008742</name>
</gene>
<sequence>MTSLGHWFSHATDNLIFGGDIVNIEELSEHSVPNEVNVDFDVFGASMEHWILGRESAL</sequence>
<proteinExistence type="predicted"/>
<evidence type="ECO:0000313" key="2">
    <source>
        <dbReference type="Proteomes" id="UP001417504"/>
    </source>
</evidence>
<reference evidence="1 2" key="1">
    <citation type="submission" date="2024-01" db="EMBL/GenBank/DDBJ databases">
        <title>Genome assemblies of Stephania.</title>
        <authorList>
            <person name="Yang L."/>
        </authorList>
    </citation>
    <scope>NUCLEOTIDE SEQUENCE [LARGE SCALE GENOMIC DNA]</scope>
    <source>
        <strain evidence="1">QJT</strain>
        <tissue evidence="1">Leaf</tissue>
    </source>
</reference>
<evidence type="ECO:0000313" key="1">
    <source>
        <dbReference type="EMBL" id="KAK9138148.1"/>
    </source>
</evidence>
<dbReference type="EMBL" id="JBBNAE010000003">
    <property type="protein sequence ID" value="KAK9138148.1"/>
    <property type="molecule type" value="Genomic_DNA"/>
</dbReference>